<dbReference type="InterPro" id="IPR036885">
    <property type="entry name" value="SWIB_MDM2_dom_sf"/>
</dbReference>
<dbReference type="Proteomes" id="UP000012040">
    <property type="component" value="Chromosome"/>
</dbReference>
<dbReference type="STRING" id="1184267.A11Q_1612"/>
<dbReference type="PANTHER" id="PTHR13844">
    <property type="entry name" value="SWI/SNF-RELATED MATRIX-ASSOCIATED ACTIN-DEPENDENT REGULATOR OF CHROMATIN SUBFAMILY D"/>
    <property type="match status" value="1"/>
</dbReference>
<dbReference type="PATRIC" id="fig|1184267.3.peg.1633"/>
<dbReference type="RefSeq" id="WP_015470318.1">
    <property type="nucleotide sequence ID" value="NC_020813.1"/>
</dbReference>
<dbReference type="EMBL" id="CP003537">
    <property type="protein sequence ID" value="AGH95828.1"/>
    <property type="molecule type" value="Genomic_DNA"/>
</dbReference>
<protein>
    <recommendedName>
        <fullName evidence="2">DM2 domain-containing protein</fullName>
    </recommendedName>
</protein>
<dbReference type="InterPro" id="IPR019835">
    <property type="entry name" value="SWIB_domain"/>
</dbReference>
<dbReference type="PROSITE" id="PS51925">
    <property type="entry name" value="SWIB_MDM2"/>
    <property type="match status" value="1"/>
</dbReference>
<feature type="compositionally biased region" description="Basic residues" evidence="1">
    <location>
        <begin position="1"/>
        <end position="49"/>
    </location>
</feature>
<feature type="region of interest" description="Disordered" evidence="1">
    <location>
        <begin position="1"/>
        <end position="52"/>
    </location>
</feature>
<accession>M4V9C3</accession>
<organism evidence="3 4">
    <name type="scientific">Pseudobdellovibrio exovorus JSS</name>
    <dbReference type="NCBI Taxonomy" id="1184267"/>
    <lineage>
        <taxon>Bacteria</taxon>
        <taxon>Pseudomonadati</taxon>
        <taxon>Bdellovibrionota</taxon>
        <taxon>Bdellovibrionia</taxon>
        <taxon>Bdellovibrionales</taxon>
        <taxon>Pseudobdellovibrionaceae</taxon>
        <taxon>Pseudobdellovibrio</taxon>
    </lineage>
</organism>
<dbReference type="HOGENOM" id="CLU_046065_3_0_7"/>
<evidence type="ECO:0000256" key="1">
    <source>
        <dbReference type="SAM" id="MobiDB-lite"/>
    </source>
</evidence>
<sequence length="128" mass="13762">MAKAKKAAKKAAPKKAAKKAAPKKVAKKAAPKKAAKKAAPKKAASKRKPNAAFMKALTPSTTLAAIVGASALPRTEVVKKLWAYIKKNGLQDSKNRRNINADDKLKPIFGKNTVSMFEMTKLVSKHLK</sequence>
<proteinExistence type="predicted"/>
<dbReference type="AlphaFoldDB" id="M4V9C3"/>
<evidence type="ECO:0000259" key="2">
    <source>
        <dbReference type="PROSITE" id="PS51925"/>
    </source>
</evidence>
<dbReference type="SMART" id="SM00151">
    <property type="entry name" value="SWIB"/>
    <property type="match status" value="1"/>
</dbReference>
<dbReference type="KEGG" id="bex:A11Q_1612"/>
<dbReference type="eggNOG" id="COG5531">
    <property type="taxonomic scope" value="Bacteria"/>
</dbReference>
<gene>
    <name evidence="3" type="ORF">A11Q_1612</name>
</gene>
<keyword evidence="4" id="KW-1185">Reference proteome</keyword>
<dbReference type="Gene3D" id="1.10.245.10">
    <property type="entry name" value="SWIB/MDM2 domain"/>
    <property type="match status" value="1"/>
</dbReference>
<dbReference type="CDD" id="cd10567">
    <property type="entry name" value="SWIB-MDM2_like"/>
    <property type="match status" value="1"/>
</dbReference>
<feature type="domain" description="DM2" evidence="2">
    <location>
        <begin position="52"/>
        <end position="128"/>
    </location>
</feature>
<dbReference type="InterPro" id="IPR003121">
    <property type="entry name" value="SWIB_MDM2_domain"/>
</dbReference>
<dbReference type="SUPFAM" id="SSF47592">
    <property type="entry name" value="SWIB/MDM2 domain"/>
    <property type="match status" value="1"/>
</dbReference>
<evidence type="ECO:0000313" key="3">
    <source>
        <dbReference type="EMBL" id="AGH95828.1"/>
    </source>
</evidence>
<evidence type="ECO:0000313" key="4">
    <source>
        <dbReference type="Proteomes" id="UP000012040"/>
    </source>
</evidence>
<dbReference type="Pfam" id="PF02201">
    <property type="entry name" value="SWIB"/>
    <property type="match status" value="1"/>
</dbReference>
<dbReference type="OrthoDB" id="5296774at2"/>
<name>M4V9C3_9BACT</name>
<reference evidence="3 4" key="1">
    <citation type="journal article" date="2013" name="ISME J.">
        <title>By their genes ye shall know them: genomic signatures of predatory bacteria.</title>
        <authorList>
            <person name="Pasternak Z."/>
            <person name="Pietrokovski S."/>
            <person name="Rotem O."/>
            <person name="Gophna U."/>
            <person name="Lurie-Weinberger M.N."/>
            <person name="Jurkevitch E."/>
        </authorList>
    </citation>
    <scope>NUCLEOTIDE SEQUENCE [LARGE SCALE GENOMIC DNA]</scope>
    <source>
        <strain evidence="3 4">JSS</strain>
    </source>
</reference>